<proteinExistence type="predicted"/>
<dbReference type="InterPro" id="IPR031709">
    <property type="entry name" value="PutAbiC"/>
</dbReference>
<sequence length="408" mass="48676">MKNFGWDFWRVFLPFLVVLGIIMFFPLWFTQKSWLGFFQLSIDESTSWMGDTFGGILGPYIAIVAAGLTFMAFWVQYKANDEIRNQFKHERFETKFYELLKLHKENVSEVDIDGKYRGRKSFVWMYKEFRFIYRLCKSYHDLIDSDRKIAGKKLMEYDDRKITELAYIIFFFGVGEISDKGIEYFTGDFDNDLIKKVLDRLKAHQEHVAQLKKDEWTELEENLFEEPEKYILEVNFEPFDGHVSKLAHYFRHLYQAIKLATTDSILDNIDKSIEYKNRYEYVKLIRVQLSNHEQTLIYYNSFFTAGKIWWGDNTIEKKTVKNGVEYDLSYFLDYAMIKNLAYNLTDGIGPHPVREYFQRLLKRGYGVENESERVELKNRIDNDLLEWGVKDDFFNQLVSEHKKDSASV</sequence>
<keyword evidence="1" id="KW-0812">Transmembrane</keyword>
<dbReference type="OrthoDB" id="6678638at2"/>
<dbReference type="EMBL" id="FZPD01000005">
    <property type="protein sequence ID" value="SNT28614.1"/>
    <property type="molecule type" value="Genomic_DNA"/>
</dbReference>
<keyword evidence="1" id="KW-1133">Transmembrane helix</keyword>
<evidence type="ECO:0000313" key="2">
    <source>
        <dbReference type="EMBL" id="SNT28614.1"/>
    </source>
</evidence>
<dbReference type="RefSeq" id="WP_089357863.1">
    <property type="nucleotide sequence ID" value="NZ_FZPD01000005.1"/>
</dbReference>
<keyword evidence="1" id="KW-0472">Membrane</keyword>
<gene>
    <name evidence="2" type="ORF">SAMN05421640_3190</name>
</gene>
<reference evidence="2 3" key="1">
    <citation type="submission" date="2017-06" db="EMBL/GenBank/DDBJ databases">
        <authorList>
            <person name="Kim H.J."/>
            <person name="Triplett B.A."/>
        </authorList>
    </citation>
    <scope>NUCLEOTIDE SEQUENCE [LARGE SCALE GENOMIC DNA]</scope>
    <source>
        <strain evidence="2 3">DSM 19307</strain>
    </source>
</reference>
<name>A0A239LGH5_EKHLU</name>
<dbReference type="Proteomes" id="UP000198393">
    <property type="component" value="Unassembled WGS sequence"/>
</dbReference>
<dbReference type="Pfam" id="PF16872">
    <property type="entry name" value="putAbiC"/>
    <property type="match status" value="1"/>
</dbReference>
<evidence type="ECO:0000313" key="3">
    <source>
        <dbReference type="Proteomes" id="UP000198393"/>
    </source>
</evidence>
<feature type="transmembrane region" description="Helical" evidence="1">
    <location>
        <begin position="56"/>
        <end position="75"/>
    </location>
</feature>
<accession>A0A239LGH5</accession>
<protein>
    <submittedName>
        <fullName evidence="2">Putative phage abortive infection protein</fullName>
    </submittedName>
</protein>
<keyword evidence="3" id="KW-1185">Reference proteome</keyword>
<evidence type="ECO:0000256" key="1">
    <source>
        <dbReference type="SAM" id="Phobius"/>
    </source>
</evidence>
<organism evidence="2 3">
    <name type="scientific">Ekhidna lutea</name>
    <dbReference type="NCBI Taxonomy" id="447679"/>
    <lineage>
        <taxon>Bacteria</taxon>
        <taxon>Pseudomonadati</taxon>
        <taxon>Bacteroidota</taxon>
        <taxon>Cytophagia</taxon>
        <taxon>Cytophagales</taxon>
        <taxon>Reichenbachiellaceae</taxon>
        <taxon>Ekhidna</taxon>
    </lineage>
</organism>
<dbReference type="AlphaFoldDB" id="A0A239LGH5"/>
<feature type="transmembrane region" description="Helical" evidence="1">
    <location>
        <begin position="12"/>
        <end position="29"/>
    </location>
</feature>